<organism evidence="1 2">
    <name type="scientific">Rhizobium grahamii</name>
    <dbReference type="NCBI Taxonomy" id="1120045"/>
    <lineage>
        <taxon>Bacteria</taxon>
        <taxon>Pseudomonadati</taxon>
        <taxon>Pseudomonadota</taxon>
        <taxon>Alphaproteobacteria</taxon>
        <taxon>Hyphomicrobiales</taxon>
        <taxon>Rhizobiaceae</taxon>
        <taxon>Rhizobium/Agrobacterium group</taxon>
        <taxon>Rhizobium</taxon>
    </lineage>
</organism>
<comment type="caution">
    <text evidence="1">The sequence shown here is derived from an EMBL/GenBank/DDBJ whole genome shotgun (WGS) entry which is preliminary data.</text>
</comment>
<dbReference type="AlphaFoldDB" id="A0A370KF03"/>
<proteinExistence type="predicted"/>
<sequence>MIDIARRIQMPKTKHEEAADHFIGLCAHVDRKGSPLEGKVLESYPSGSFSIAAAIYSRVRTMQHDVDVVVEVDFPTGTDPEWDAGQALPSCEGRSRKPLLRLQG</sequence>
<evidence type="ECO:0000313" key="2">
    <source>
        <dbReference type="Proteomes" id="UP000254939"/>
    </source>
</evidence>
<reference evidence="1 2" key="1">
    <citation type="submission" date="2017-03" db="EMBL/GenBank/DDBJ databases">
        <title>Genome analysis of Rhizobial strains effectives or ineffectives for nitrogen fixation isolated from bean seeds.</title>
        <authorList>
            <person name="Peralta H."/>
            <person name="Aguilar-Vera A."/>
            <person name="Mora Y."/>
            <person name="Vargas-Lagunas C."/>
            <person name="Girard L."/>
            <person name="Mora J."/>
        </authorList>
    </citation>
    <scope>NUCLEOTIDE SEQUENCE [LARGE SCALE GENOMIC DNA]</scope>
    <source>
        <strain evidence="1 2">CCGM3</strain>
    </source>
</reference>
<dbReference type="Proteomes" id="UP000254939">
    <property type="component" value="Unassembled WGS sequence"/>
</dbReference>
<dbReference type="EMBL" id="NAAC01000045">
    <property type="protein sequence ID" value="RDJ02910.1"/>
    <property type="molecule type" value="Genomic_DNA"/>
</dbReference>
<name>A0A370KF03_9HYPH</name>
<accession>A0A370KF03</accession>
<protein>
    <submittedName>
        <fullName evidence="1">Uncharacterized protein</fullName>
    </submittedName>
</protein>
<evidence type="ECO:0000313" key="1">
    <source>
        <dbReference type="EMBL" id="RDJ02910.1"/>
    </source>
</evidence>
<gene>
    <name evidence="1" type="ORF">B5K06_30840</name>
</gene>